<evidence type="ECO:0000313" key="11">
    <source>
        <dbReference type="EMBL" id="KAG7354279.1"/>
    </source>
</evidence>
<dbReference type="GO" id="GO:0005789">
    <property type="term" value="C:endoplasmic reticulum membrane"/>
    <property type="evidence" value="ECO:0007669"/>
    <property type="project" value="TreeGrafter"/>
</dbReference>
<dbReference type="Proteomes" id="UP000693970">
    <property type="component" value="Unassembled WGS sequence"/>
</dbReference>
<gene>
    <name evidence="11" type="ORF">IV203_003635</name>
</gene>
<feature type="transmembrane region" description="Helical" evidence="10">
    <location>
        <begin position="160"/>
        <end position="178"/>
    </location>
</feature>
<feature type="transmembrane region" description="Helical" evidence="10">
    <location>
        <begin position="50"/>
        <end position="70"/>
    </location>
</feature>
<evidence type="ECO:0000256" key="9">
    <source>
        <dbReference type="ARBA" id="ARBA00023160"/>
    </source>
</evidence>
<evidence type="ECO:0000256" key="4">
    <source>
        <dbReference type="ARBA" id="ARBA00022692"/>
    </source>
</evidence>
<name>A0A9K3L2Z1_9STRA</name>
<reference evidence="11" key="1">
    <citation type="journal article" date="2021" name="Sci. Rep.">
        <title>Diploid genomic architecture of Nitzschia inconspicua, an elite biomass production diatom.</title>
        <authorList>
            <person name="Oliver A."/>
            <person name="Podell S."/>
            <person name="Pinowska A."/>
            <person name="Traller J.C."/>
            <person name="Smith S.R."/>
            <person name="McClure R."/>
            <person name="Beliaev A."/>
            <person name="Bohutskyi P."/>
            <person name="Hill E.A."/>
            <person name="Rabines A."/>
            <person name="Zheng H."/>
            <person name="Allen L.Z."/>
            <person name="Kuo A."/>
            <person name="Grigoriev I.V."/>
            <person name="Allen A.E."/>
            <person name="Hazlebeck D."/>
            <person name="Allen E.E."/>
        </authorList>
    </citation>
    <scope>NUCLEOTIDE SEQUENCE</scope>
    <source>
        <strain evidence="11">Hildebrandi</strain>
    </source>
</reference>
<evidence type="ECO:0000256" key="6">
    <source>
        <dbReference type="ARBA" id="ARBA00022989"/>
    </source>
</evidence>
<evidence type="ECO:0000256" key="8">
    <source>
        <dbReference type="ARBA" id="ARBA00023136"/>
    </source>
</evidence>
<keyword evidence="5 10" id="KW-0276">Fatty acid metabolism</keyword>
<evidence type="ECO:0000256" key="10">
    <source>
        <dbReference type="RuleBase" id="RU361115"/>
    </source>
</evidence>
<keyword evidence="6 10" id="KW-1133">Transmembrane helix</keyword>
<evidence type="ECO:0000313" key="12">
    <source>
        <dbReference type="Proteomes" id="UP000693970"/>
    </source>
</evidence>
<keyword evidence="2 10" id="KW-0444">Lipid biosynthesis</keyword>
<accession>A0A9K3L2Z1</accession>
<evidence type="ECO:0000256" key="3">
    <source>
        <dbReference type="ARBA" id="ARBA00022679"/>
    </source>
</evidence>
<dbReference type="PROSITE" id="PS01188">
    <property type="entry name" value="ELO"/>
    <property type="match status" value="1"/>
</dbReference>
<dbReference type="GO" id="GO:0034625">
    <property type="term" value="P:fatty acid elongation, monounsaturated fatty acid"/>
    <property type="evidence" value="ECO:0007669"/>
    <property type="project" value="TreeGrafter"/>
</dbReference>
<organism evidence="11 12">
    <name type="scientific">Nitzschia inconspicua</name>
    <dbReference type="NCBI Taxonomy" id="303405"/>
    <lineage>
        <taxon>Eukaryota</taxon>
        <taxon>Sar</taxon>
        <taxon>Stramenopiles</taxon>
        <taxon>Ochrophyta</taxon>
        <taxon>Bacillariophyta</taxon>
        <taxon>Bacillariophyceae</taxon>
        <taxon>Bacillariophycidae</taxon>
        <taxon>Bacillariales</taxon>
        <taxon>Bacillariaceae</taxon>
        <taxon>Nitzschia</taxon>
    </lineage>
</organism>
<comment type="caution">
    <text evidence="11">The sequence shown here is derived from an EMBL/GenBank/DDBJ whole genome shotgun (WGS) entry which is preliminary data.</text>
</comment>
<feature type="transmembrane region" description="Helical" evidence="10">
    <location>
        <begin position="216"/>
        <end position="241"/>
    </location>
</feature>
<dbReference type="PANTHER" id="PTHR11157:SF17">
    <property type="entry name" value="ELONGATION OF VERY LONG CHAIN FATTY ACIDS PROTEIN 6"/>
    <property type="match status" value="1"/>
</dbReference>
<feature type="transmembrane region" description="Helical" evidence="10">
    <location>
        <begin position="132"/>
        <end position="153"/>
    </location>
</feature>
<dbReference type="GO" id="GO:0019367">
    <property type="term" value="P:fatty acid elongation, saturated fatty acid"/>
    <property type="evidence" value="ECO:0007669"/>
    <property type="project" value="TreeGrafter"/>
</dbReference>
<evidence type="ECO:0000256" key="1">
    <source>
        <dbReference type="ARBA" id="ARBA00004141"/>
    </source>
</evidence>
<sequence length="285" mass="33421">MSDPCIAINGAGIAYREFSCDYPQLGNLYFDFEKKYDPIPVLDWMRENPMIPVAACVLYGVLIMAGQYAMQTREPWNWRQIMALWNLGLSVFSWIGMARTLPQLLHNLYYMSVRDNLCMDPRVTYGSGSTGLWVQLFILSKFPELIDTFFIVIHKKPLIFLHWYHHITVLLYCWHSYVTTSPPGIFFVVMNYSVHASMYGYYFLMAMKLRPKWFNPMIITIFQISQMVVGVIVTLLGFYYYKTDPTCGIEKENNTAAFVMYGSYLFLFLQFFIGRYFKPKKQKTV</sequence>
<dbReference type="GO" id="GO:0034626">
    <property type="term" value="P:fatty acid elongation, polyunsaturated fatty acid"/>
    <property type="evidence" value="ECO:0007669"/>
    <property type="project" value="TreeGrafter"/>
</dbReference>
<dbReference type="PANTHER" id="PTHR11157">
    <property type="entry name" value="FATTY ACID ACYL TRANSFERASE-RELATED"/>
    <property type="match status" value="1"/>
</dbReference>
<proteinExistence type="inferred from homology"/>
<dbReference type="OrthoDB" id="434092at2759"/>
<reference evidence="11" key="2">
    <citation type="submission" date="2021-04" db="EMBL/GenBank/DDBJ databases">
        <authorList>
            <person name="Podell S."/>
        </authorList>
    </citation>
    <scope>NUCLEOTIDE SEQUENCE</scope>
    <source>
        <strain evidence="11">Hildebrandi</strain>
    </source>
</reference>
<dbReference type="GO" id="GO:0042761">
    <property type="term" value="P:very long-chain fatty acid biosynthetic process"/>
    <property type="evidence" value="ECO:0007669"/>
    <property type="project" value="TreeGrafter"/>
</dbReference>
<keyword evidence="3 10" id="KW-0808">Transferase</keyword>
<dbReference type="AlphaFoldDB" id="A0A9K3L2Z1"/>
<keyword evidence="9 10" id="KW-0275">Fatty acid biosynthesis</keyword>
<evidence type="ECO:0000256" key="5">
    <source>
        <dbReference type="ARBA" id="ARBA00022832"/>
    </source>
</evidence>
<comment type="catalytic activity">
    <reaction evidence="10">
        <text>an acyl-CoA + malonyl-CoA + H(+) = a 3-oxoacyl-CoA + CO2 + CoA</text>
        <dbReference type="Rhea" id="RHEA:50252"/>
        <dbReference type="ChEBI" id="CHEBI:15378"/>
        <dbReference type="ChEBI" id="CHEBI:16526"/>
        <dbReference type="ChEBI" id="CHEBI:57287"/>
        <dbReference type="ChEBI" id="CHEBI:57384"/>
        <dbReference type="ChEBI" id="CHEBI:58342"/>
        <dbReference type="ChEBI" id="CHEBI:90726"/>
    </reaction>
    <physiologicalReaction direction="left-to-right" evidence="10">
        <dbReference type="Rhea" id="RHEA:50253"/>
    </physiologicalReaction>
</comment>
<dbReference type="InterPro" id="IPR030457">
    <property type="entry name" value="ELO_CS"/>
</dbReference>
<keyword evidence="12" id="KW-1185">Reference proteome</keyword>
<dbReference type="GO" id="GO:0009922">
    <property type="term" value="F:fatty acid elongase activity"/>
    <property type="evidence" value="ECO:0007669"/>
    <property type="project" value="InterPro"/>
</dbReference>
<comment type="subcellular location">
    <subcellularLocation>
        <location evidence="1">Membrane</location>
        <topology evidence="1">Multi-pass membrane protein</topology>
    </subcellularLocation>
</comment>
<keyword evidence="4 10" id="KW-0812">Transmembrane</keyword>
<feature type="transmembrane region" description="Helical" evidence="10">
    <location>
        <begin position="82"/>
        <end position="101"/>
    </location>
</feature>
<dbReference type="EMBL" id="JAGRRH010000016">
    <property type="protein sequence ID" value="KAG7354279.1"/>
    <property type="molecule type" value="Genomic_DNA"/>
</dbReference>
<dbReference type="EC" id="2.3.1.-" evidence="10"/>
<feature type="transmembrane region" description="Helical" evidence="10">
    <location>
        <begin position="256"/>
        <end position="277"/>
    </location>
</feature>
<protein>
    <recommendedName>
        <fullName evidence="10">Elongation of fatty acids protein</fullName>
        <ecNumber evidence="10">2.3.1.-</ecNumber>
    </recommendedName>
</protein>
<feature type="transmembrane region" description="Helical" evidence="10">
    <location>
        <begin position="184"/>
        <end position="204"/>
    </location>
</feature>
<keyword evidence="7 10" id="KW-0443">Lipid metabolism</keyword>
<evidence type="ECO:0000256" key="2">
    <source>
        <dbReference type="ARBA" id="ARBA00022516"/>
    </source>
</evidence>
<dbReference type="InterPro" id="IPR002076">
    <property type="entry name" value="ELO_fam"/>
</dbReference>
<comment type="similarity">
    <text evidence="10">Belongs to the ELO family.</text>
</comment>
<dbReference type="Pfam" id="PF01151">
    <property type="entry name" value="ELO"/>
    <property type="match status" value="1"/>
</dbReference>
<dbReference type="GO" id="GO:0030148">
    <property type="term" value="P:sphingolipid biosynthetic process"/>
    <property type="evidence" value="ECO:0007669"/>
    <property type="project" value="TreeGrafter"/>
</dbReference>
<evidence type="ECO:0000256" key="7">
    <source>
        <dbReference type="ARBA" id="ARBA00023098"/>
    </source>
</evidence>
<keyword evidence="8 10" id="KW-0472">Membrane</keyword>